<dbReference type="InterPro" id="IPR003593">
    <property type="entry name" value="AAA+_ATPase"/>
</dbReference>
<sequence length="262" mass="28289">MSGSVNNGLADPLAIRVTGLRTAFGDKVIHDNLDLEVRRGEILGVVGGSGSGKSVLLNTILGLQQPDAGHVEVFGEDMGRSQGDVQRRIGVMFQQGALFSFLTVLQNVEAPMLEHTRLAPGFMREAARLKIRLAGLPAHAADLRPAELSGGMRKRAGVARAIALDPDILFLDEPTAGLDPIGAAEFDALIRDLRDTLGLTVFMITHDLDTLYAVCDRVAVIADRKIVTTAPLHELEQSDHPWIRDYFLGPRGRAAAEQQDSI</sequence>
<keyword evidence="3 5" id="KW-0067">ATP-binding</keyword>
<dbReference type="InterPro" id="IPR003439">
    <property type="entry name" value="ABC_transporter-like_ATP-bd"/>
</dbReference>
<evidence type="ECO:0000313" key="6">
    <source>
        <dbReference type="Proteomes" id="UP000028135"/>
    </source>
</evidence>
<dbReference type="Pfam" id="PF00005">
    <property type="entry name" value="ABC_tran"/>
    <property type="match status" value="1"/>
</dbReference>
<dbReference type="Gene3D" id="3.40.50.300">
    <property type="entry name" value="P-loop containing nucleotide triphosphate hydrolases"/>
    <property type="match status" value="1"/>
</dbReference>
<protein>
    <submittedName>
        <fullName evidence="5">Iron ABC transporter ATP-binding protein</fullName>
    </submittedName>
</protein>
<proteinExistence type="predicted"/>
<dbReference type="PROSITE" id="PS50893">
    <property type="entry name" value="ABC_TRANSPORTER_2"/>
    <property type="match status" value="1"/>
</dbReference>
<dbReference type="GO" id="GO:0005524">
    <property type="term" value="F:ATP binding"/>
    <property type="evidence" value="ECO:0007669"/>
    <property type="project" value="UniProtKB-KW"/>
</dbReference>
<dbReference type="InterPro" id="IPR027417">
    <property type="entry name" value="P-loop_NTPase"/>
</dbReference>
<dbReference type="Proteomes" id="UP000028135">
    <property type="component" value="Unassembled WGS sequence"/>
</dbReference>
<dbReference type="InterPro" id="IPR017871">
    <property type="entry name" value="ABC_transporter-like_CS"/>
</dbReference>
<evidence type="ECO:0000256" key="3">
    <source>
        <dbReference type="ARBA" id="ARBA00022840"/>
    </source>
</evidence>
<name>A0A8E0WUE0_9SPHN</name>
<organism evidence="5 6">
    <name type="scientific">Sphingobium indicum F2</name>
    <dbReference type="NCBI Taxonomy" id="1450518"/>
    <lineage>
        <taxon>Bacteria</taxon>
        <taxon>Pseudomonadati</taxon>
        <taxon>Pseudomonadota</taxon>
        <taxon>Alphaproteobacteria</taxon>
        <taxon>Sphingomonadales</taxon>
        <taxon>Sphingomonadaceae</taxon>
        <taxon>Sphingobium</taxon>
    </lineage>
</organism>
<keyword evidence="2" id="KW-0547">Nucleotide-binding</keyword>
<evidence type="ECO:0000256" key="1">
    <source>
        <dbReference type="ARBA" id="ARBA00022448"/>
    </source>
</evidence>
<dbReference type="AlphaFoldDB" id="A0A8E0WUE0"/>
<keyword evidence="1" id="KW-0813">Transport</keyword>
<dbReference type="PANTHER" id="PTHR43023">
    <property type="entry name" value="PROTEIN TRIGALACTOSYLDIACYLGLYCEROL 3, CHLOROPLASTIC"/>
    <property type="match status" value="1"/>
</dbReference>
<evidence type="ECO:0000313" key="5">
    <source>
        <dbReference type="EMBL" id="KER37585.1"/>
    </source>
</evidence>
<dbReference type="SMART" id="SM00382">
    <property type="entry name" value="AAA"/>
    <property type="match status" value="1"/>
</dbReference>
<accession>A0A8E0WUE0</accession>
<dbReference type="GO" id="GO:0016887">
    <property type="term" value="F:ATP hydrolysis activity"/>
    <property type="evidence" value="ECO:0007669"/>
    <property type="project" value="InterPro"/>
</dbReference>
<evidence type="ECO:0000256" key="2">
    <source>
        <dbReference type="ARBA" id="ARBA00022741"/>
    </source>
</evidence>
<evidence type="ECO:0000259" key="4">
    <source>
        <dbReference type="PROSITE" id="PS50893"/>
    </source>
</evidence>
<dbReference type="EMBL" id="JANF02000014">
    <property type="protein sequence ID" value="KER37585.1"/>
    <property type="molecule type" value="Genomic_DNA"/>
</dbReference>
<gene>
    <name evidence="5" type="ORF">AL00_04475</name>
</gene>
<comment type="caution">
    <text evidence="5">The sequence shown here is derived from an EMBL/GenBank/DDBJ whole genome shotgun (WGS) entry which is preliminary data.</text>
</comment>
<dbReference type="PANTHER" id="PTHR43023:SF3">
    <property type="entry name" value="PROTEIN TRIGALACTOSYLDIACYLGLYCEROL 3, CHLOROPLASTIC"/>
    <property type="match status" value="1"/>
</dbReference>
<reference evidence="5 6" key="1">
    <citation type="submission" date="2014-05" db="EMBL/GenBank/DDBJ databases">
        <title>Genome Announcement of Sphingobium lucknowense F2.</title>
        <authorList>
            <person name="Lal R."/>
            <person name="Negi V."/>
            <person name="Lata P."/>
            <person name="Sangwan N."/>
            <person name="Gupta S.K."/>
            <person name="Rao D.L.N."/>
            <person name="Das S."/>
        </authorList>
    </citation>
    <scope>NUCLEOTIDE SEQUENCE [LARGE SCALE GENOMIC DNA]</scope>
    <source>
        <strain evidence="5 6">F2</strain>
    </source>
</reference>
<dbReference type="PROSITE" id="PS00211">
    <property type="entry name" value="ABC_TRANSPORTER_1"/>
    <property type="match status" value="1"/>
</dbReference>
<dbReference type="SUPFAM" id="SSF52540">
    <property type="entry name" value="P-loop containing nucleoside triphosphate hydrolases"/>
    <property type="match status" value="1"/>
</dbReference>
<feature type="domain" description="ABC transporter" evidence="4">
    <location>
        <begin position="15"/>
        <end position="248"/>
    </location>
</feature>